<dbReference type="GO" id="GO:0004984">
    <property type="term" value="F:olfactory receptor activity"/>
    <property type="evidence" value="ECO:0007669"/>
    <property type="project" value="InterPro"/>
</dbReference>
<feature type="transmembrane region" description="Helical" evidence="10">
    <location>
        <begin position="250"/>
        <end position="271"/>
    </location>
</feature>
<dbReference type="PANTHER" id="PTHR21137">
    <property type="entry name" value="ODORANT RECEPTOR"/>
    <property type="match status" value="1"/>
</dbReference>
<dbReference type="OrthoDB" id="6597368at2759"/>
<evidence type="ECO:0000256" key="1">
    <source>
        <dbReference type="ARBA" id="ARBA00004651"/>
    </source>
</evidence>
<dbReference type="HOGENOM" id="CLU_033399_7_1_1"/>
<keyword evidence="4 10" id="KW-0812">Transmembrane</keyword>
<evidence type="ECO:0000256" key="7">
    <source>
        <dbReference type="ARBA" id="ARBA00023136"/>
    </source>
</evidence>
<evidence type="ECO:0000256" key="5">
    <source>
        <dbReference type="ARBA" id="ARBA00022725"/>
    </source>
</evidence>
<dbReference type="FunCoup" id="B4MJP0">
    <property type="interactions" value="17"/>
</dbReference>
<keyword evidence="6 10" id="KW-1133">Transmembrane helix</keyword>
<dbReference type="Pfam" id="PF02949">
    <property type="entry name" value="7tm_6"/>
    <property type="match status" value="1"/>
</dbReference>
<evidence type="ECO:0000256" key="4">
    <source>
        <dbReference type="ARBA" id="ARBA00022692"/>
    </source>
</evidence>
<dbReference type="InterPro" id="IPR004117">
    <property type="entry name" value="7tm6_olfct_rcpt"/>
</dbReference>
<comment type="caution">
    <text evidence="10">Lacks conserved residue(s) required for the propagation of feature annotation.</text>
</comment>
<evidence type="ECO:0000313" key="11">
    <source>
        <dbReference type="EMBL" id="EDW72329.1"/>
    </source>
</evidence>
<keyword evidence="5 10" id="KW-0552">Olfaction</keyword>
<evidence type="ECO:0000256" key="6">
    <source>
        <dbReference type="ARBA" id="ARBA00022989"/>
    </source>
</evidence>
<dbReference type="PhylomeDB" id="B4MJP0"/>
<dbReference type="AlphaFoldDB" id="B4MJP0"/>
<gene>
    <name evidence="11" type="primary">Dwil\GK20775</name>
    <name evidence="11" type="ORF">Dwil_GK20775</name>
</gene>
<keyword evidence="7 10" id="KW-0472">Membrane</keyword>
<keyword evidence="9 10" id="KW-0807">Transducer</keyword>
<dbReference type="GO" id="GO:0005549">
    <property type="term" value="F:odorant binding"/>
    <property type="evidence" value="ECO:0007669"/>
    <property type="project" value="InterPro"/>
</dbReference>
<dbReference type="PANTHER" id="PTHR21137:SF35">
    <property type="entry name" value="ODORANT RECEPTOR 19A-RELATED"/>
    <property type="match status" value="1"/>
</dbReference>
<comment type="subcellular location">
    <subcellularLocation>
        <location evidence="1 10">Cell membrane</location>
        <topology evidence="1 10">Multi-pass membrane protein</topology>
    </subcellularLocation>
</comment>
<reference evidence="11 12" key="1">
    <citation type="journal article" date="2007" name="Nature">
        <title>Evolution of genes and genomes on the Drosophila phylogeny.</title>
        <authorList>
            <consortium name="Drosophila 12 Genomes Consortium"/>
            <person name="Clark A.G."/>
            <person name="Eisen M.B."/>
            <person name="Smith D.R."/>
            <person name="Bergman C.M."/>
            <person name="Oliver B."/>
            <person name="Markow T.A."/>
            <person name="Kaufman T.C."/>
            <person name="Kellis M."/>
            <person name="Gelbart W."/>
            <person name="Iyer V.N."/>
            <person name="Pollard D.A."/>
            <person name="Sackton T.B."/>
            <person name="Larracuente A.M."/>
            <person name="Singh N.D."/>
            <person name="Abad J.P."/>
            <person name="Abt D.N."/>
            <person name="Adryan B."/>
            <person name="Aguade M."/>
            <person name="Akashi H."/>
            <person name="Anderson W.W."/>
            <person name="Aquadro C.F."/>
            <person name="Ardell D.H."/>
            <person name="Arguello R."/>
            <person name="Artieri C.G."/>
            <person name="Barbash D.A."/>
            <person name="Barker D."/>
            <person name="Barsanti P."/>
            <person name="Batterham P."/>
            <person name="Batzoglou S."/>
            <person name="Begun D."/>
            <person name="Bhutkar A."/>
            <person name="Blanco E."/>
            <person name="Bosak S.A."/>
            <person name="Bradley R.K."/>
            <person name="Brand A.D."/>
            <person name="Brent M.R."/>
            <person name="Brooks A.N."/>
            <person name="Brown R.H."/>
            <person name="Butlin R.K."/>
            <person name="Caggese C."/>
            <person name="Calvi B.R."/>
            <person name="Bernardo de Carvalho A."/>
            <person name="Caspi A."/>
            <person name="Castrezana S."/>
            <person name="Celniker S.E."/>
            <person name="Chang J.L."/>
            <person name="Chapple C."/>
            <person name="Chatterji S."/>
            <person name="Chinwalla A."/>
            <person name="Civetta A."/>
            <person name="Clifton S.W."/>
            <person name="Comeron J.M."/>
            <person name="Costello J.C."/>
            <person name="Coyne J.A."/>
            <person name="Daub J."/>
            <person name="David R.G."/>
            <person name="Delcher A.L."/>
            <person name="Delehaunty K."/>
            <person name="Do C.B."/>
            <person name="Ebling H."/>
            <person name="Edwards K."/>
            <person name="Eickbush T."/>
            <person name="Evans J.D."/>
            <person name="Filipski A."/>
            <person name="Findeiss S."/>
            <person name="Freyhult E."/>
            <person name="Fulton L."/>
            <person name="Fulton R."/>
            <person name="Garcia A.C."/>
            <person name="Gardiner A."/>
            <person name="Garfield D.A."/>
            <person name="Garvin B.E."/>
            <person name="Gibson G."/>
            <person name="Gilbert D."/>
            <person name="Gnerre S."/>
            <person name="Godfrey J."/>
            <person name="Good R."/>
            <person name="Gotea V."/>
            <person name="Gravely B."/>
            <person name="Greenberg A.J."/>
            <person name="Griffiths-Jones S."/>
            <person name="Gross S."/>
            <person name="Guigo R."/>
            <person name="Gustafson E.A."/>
            <person name="Haerty W."/>
            <person name="Hahn M.W."/>
            <person name="Halligan D.L."/>
            <person name="Halpern A.L."/>
            <person name="Halter G.M."/>
            <person name="Han M.V."/>
            <person name="Heger A."/>
            <person name="Hillier L."/>
            <person name="Hinrichs A.S."/>
            <person name="Holmes I."/>
            <person name="Hoskins R.A."/>
            <person name="Hubisz M.J."/>
            <person name="Hultmark D."/>
            <person name="Huntley M.A."/>
            <person name="Jaffe D.B."/>
            <person name="Jagadeeshan S."/>
            <person name="Jeck W.R."/>
            <person name="Johnson J."/>
            <person name="Jones C.D."/>
            <person name="Jordan W.C."/>
            <person name="Karpen G.H."/>
            <person name="Kataoka E."/>
            <person name="Keightley P.D."/>
            <person name="Kheradpour P."/>
            <person name="Kirkness E.F."/>
            <person name="Koerich L.B."/>
            <person name="Kristiansen K."/>
            <person name="Kudrna D."/>
            <person name="Kulathinal R.J."/>
            <person name="Kumar S."/>
            <person name="Kwok R."/>
            <person name="Lander E."/>
            <person name="Langley C.H."/>
            <person name="Lapoint R."/>
            <person name="Lazzaro B.P."/>
            <person name="Lee S.J."/>
            <person name="Levesque L."/>
            <person name="Li R."/>
            <person name="Lin C.F."/>
            <person name="Lin M.F."/>
            <person name="Lindblad-Toh K."/>
            <person name="Llopart A."/>
            <person name="Long M."/>
            <person name="Low L."/>
            <person name="Lozovsky E."/>
            <person name="Lu J."/>
            <person name="Luo M."/>
            <person name="Machado C.A."/>
            <person name="Makalowski W."/>
            <person name="Marzo M."/>
            <person name="Matsuda M."/>
            <person name="Matzkin L."/>
            <person name="McAllister B."/>
            <person name="McBride C.S."/>
            <person name="McKernan B."/>
            <person name="McKernan K."/>
            <person name="Mendez-Lago M."/>
            <person name="Minx P."/>
            <person name="Mollenhauer M.U."/>
            <person name="Montooth K."/>
            <person name="Mount S.M."/>
            <person name="Mu X."/>
            <person name="Myers E."/>
            <person name="Negre B."/>
            <person name="Newfeld S."/>
            <person name="Nielsen R."/>
            <person name="Noor M.A."/>
            <person name="O'Grady P."/>
            <person name="Pachter L."/>
            <person name="Papaceit M."/>
            <person name="Parisi M.J."/>
            <person name="Parisi M."/>
            <person name="Parts L."/>
            <person name="Pedersen J.S."/>
            <person name="Pesole G."/>
            <person name="Phillippy A.M."/>
            <person name="Ponting C.P."/>
            <person name="Pop M."/>
            <person name="Porcelli D."/>
            <person name="Powell J.R."/>
            <person name="Prohaska S."/>
            <person name="Pruitt K."/>
            <person name="Puig M."/>
            <person name="Quesneville H."/>
            <person name="Ram K.R."/>
            <person name="Rand D."/>
            <person name="Rasmussen M.D."/>
            <person name="Reed L.K."/>
            <person name="Reenan R."/>
            <person name="Reily A."/>
            <person name="Remington K.A."/>
            <person name="Rieger T.T."/>
            <person name="Ritchie M.G."/>
            <person name="Robin C."/>
            <person name="Rogers Y.H."/>
            <person name="Rohde C."/>
            <person name="Rozas J."/>
            <person name="Rubenfield M.J."/>
            <person name="Ruiz A."/>
            <person name="Russo S."/>
            <person name="Salzberg S.L."/>
            <person name="Sanchez-Gracia A."/>
            <person name="Saranga D.J."/>
            <person name="Sato H."/>
            <person name="Schaeffer S.W."/>
            <person name="Schatz M.C."/>
            <person name="Schlenke T."/>
            <person name="Schwartz R."/>
            <person name="Segarra C."/>
            <person name="Singh R.S."/>
            <person name="Sirot L."/>
            <person name="Sirota M."/>
            <person name="Sisneros N.B."/>
            <person name="Smith C.D."/>
            <person name="Smith T.F."/>
            <person name="Spieth J."/>
            <person name="Stage D.E."/>
            <person name="Stark A."/>
            <person name="Stephan W."/>
            <person name="Strausberg R.L."/>
            <person name="Strempel S."/>
            <person name="Sturgill D."/>
            <person name="Sutton G."/>
            <person name="Sutton G.G."/>
            <person name="Tao W."/>
            <person name="Teichmann S."/>
            <person name="Tobari Y.N."/>
            <person name="Tomimura Y."/>
            <person name="Tsolas J.M."/>
            <person name="Valente V.L."/>
            <person name="Venter E."/>
            <person name="Venter J.C."/>
            <person name="Vicario S."/>
            <person name="Vieira F.G."/>
            <person name="Vilella A.J."/>
            <person name="Villasante A."/>
            <person name="Walenz B."/>
            <person name="Wang J."/>
            <person name="Wasserman M."/>
            <person name="Watts T."/>
            <person name="Wilson D."/>
            <person name="Wilson R.K."/>
            <person name="Wing R.A."/>
            <person name="Wolfner M.F."/>
            <person name="Wong A."/>
            <person name="Wong G.K."/>
            <person name="Wu C.I."/>
            <person name="Wu G."/>
            <person name="Yamamoto D."/>
            <person name="Yang H.P."/>
            <person name="Yang S.P."/>
            <person name="Yorke J.A."/>
            <person name="Yoshida K."/>
            <person name="Zdobnov E."/>
            <person name="Zhang P."/>
            <person name="Zhang Y."/>
            <person name="Zimin A.V."/>
            <person name="Baldwin J."/>
            <person name="Abdouelleil A."/>
            <person name="Abdulkadir J."/>
            <person name="Abebe A."/>
            <person name="Abera B."/>
            <person name="Abreu J."/>
            <person name="Acer S.C."/>
            <person name="Aftuck L."/>
            <person name="Alexander A."/>
            <person name="An P."/>
            <person name="Anderson E."/>
            <person name="Anderson S."/>
            <person name="Arachi H."/>
            <person name="Azer M."/>
            <person name="Bachantsang P."/>
            <person name="Barry A."/>
            <person name="Bayul T."/>
            <person name="Berlin A."/>
            <person name="Bessette D."/>
            <person name="Bloom T."/>
            <person name="Blye J."/>
            <person name="Boguslavskiy L."/>
            <person name="Bonnet C."/>
            <person name="Boukhgalter B."/>
            <person name="Bourzgui I."/>
            <person name="Brown A."/>
            <person name="Cahill P."/>
            <person name="Channer S."/>
            <person name="Cheshatsang Y."/>
            <person name="Chuda L."/>
            <person name="Citroen M."/>
            <person name="Collymore A."/>
            <person name="Cooke P."/>
            <person name="Costello M."/>
            <person name="D'Aco K."/>
            <person name="Daza R."/>
            <person name="De Haan G."/>
            <person name="DeGray S."/>
            <person name="DeMaso C."/>
            <person name="Dhargay N."/>
            <person name="Dooley K."/>
            <person name="Dooley E."/>
            <person name="Doricent M."/>
            <person name="Dorje P."/>
            <person name="Dorjee K."/>
            <person name="Dupes A."/>
            <person name="Elong R."/>
            <person name="Falk J."/>
            <person name="Farina A."/>
            <person name="Faro S."/>
            <person name="Ferguson D."/>
            <person name="Fisher S."/>
            <person name="Foley C.D."/>
            <person name="Franke A."/>
            <person name="Friedrich D."/>
            <person name="Gadbois L."/>
            <person name="Gearin G."/>
            <person name="Gearin C.R."/>
            <person name="Giannoukos G."/>
            <person name="Goode T."/>
            <person name="Graham J."/>
            <person name="Grandbois E."/>
            <person name="Grewal S."/>
            <person name="Gyaltsen K."/>
            <person name="Hafez N."/>
            <person name="Hagos B."/>
            <person name="Hall J."/>
            <person name="Henson C."/>
            <person name="Hollinger A."/>
            <person name="Honan T."/>
            <person name="Huard M.D."/>
            <person name="Hughes L."/>
            <person name="Hurhula B."/>
            <person name="Husby M.E."/>
            <person name="Kamat A."/>
            <person name="Kanga B."/>
            <person name="Kashin S."/>
            <person name="Khazanovich D."/>
            <person name="Kisner P."/>
            <person name="Lance K."/>
            <person name="Lara M."/>
            <person name="Lee W."/>
            <person name="Lennon N."/>
            <person name="Letendre F."/>
            <person name="LeVine R."/>
            <person name="Lipovsky A."/>
            <person name="Liu X."/>
            <person name="Liu J."/>
            <person name="Liu S."/>
            <person name="Lokyitsang T."/>
            <person name="Lokyitsang Y."/>
            <person name="Lubonja R."/>
            <person name="Lui A."/>
            <person name="MacDonald P."/>
            <person name="Magnisalis V."/>
            <person name="Maru K."/>
            <person name="Matthews C."/>
            <person name="McCusker W."/>
            <person name="McDonough S."/>
            <person name="Mehta T."/>
            <person name="Meldrim J."/>
            <person name="Meneus L."/>
            <person name="Mihai O."/>
            <person name="Mihalev A."/>
            <person name="Mihova T."/>
            <person name="Mittelman R."/>
            <person name="Mlenga V."/>
            <person name="Montmayeur A."/>
            <person name="Mulrain L."/>
            <person name="Navidi A."/>
            <person name="Naylor J."/>
            <person name="Negash T."/>
            <person name="Nguyen T."/>
            <person name="Nguyen N."/>
            <person name="Nicol R."/>
            <person name="Norbu C."/>
            <person name="Norbu N."/>
            <person name="Novod N."/>
            <person name="O'Neill B."/>
            <person name="Osman S."/>
            <person name="Markiewicz E."/>
            <person name="Oyono O.L."/>
            <person name="Patti C."/>
            <person name="Phunkhang P."/>
            <person name="Pierre F."/>
            <person name="Priest M."/>
            <person name="Raghuraman S."/>
            <person name="Rege F."/>
            <person name="Reyes R."/>
            <person name="Rise C."/>
            <person name="Rogov P."/>
            <person name="Ross K."/>
            <person name="Ryan E."/>
            <person name="Settipalli S."/>
            <person name="Shea T."/>
            <person name="Sherpa N."/>
            <person name="Shi L."/>
            <person name="Shih D."/>
            <person name="Sparrow T."/>
            <person name="Spaulding J."/>
            <person name="Stalker J."/>
            <person name="Stange-Thomann N."/>
            <person name="Stavropoulos S."/>
            <person name="Stone C."/>
            <person name="Strader C."/>
            <person name="Tesfaye S."/>
            <person name="Thomson T."/>
            <person name="Thoulutsang Y."/>
            <person name="Thoulutsang D."/>
            <person name="Topham K."/>
            <person name="Topping I."/>
            <person name="Tsamla T."/>
            <person name="Vassiliev H."/>
            <person name="Vo A."/>
            <person name="Wangchuk T."/>
            <person name="Wangdi T."/>
            <person name="Weiand M."/>
            <person name="Wilkinson J."/>
            <person name="Wilson A."/>
            <person name="Yadav S."/>
            <person name="Young G."/>
            <person name="Yu Q."/>
            <person name="Zembek L."/>
            <person name="Zhong D."/>
            <person name="Zimmer A."/>
            <person name="Zwirko Z."/>
            <person name="Jaffe D.B."/>
            <person name="Alvarez P."/>
            <person name="Brockman W."/>
            <person name="Butler J."/>
            <person name="Chin C."/>
            <person name="Gnerre S."/>
            <person name="Grabherr M."/>
            <person name="Kleber M."/>
            <person name="Mauceli E."/>
            <person name="MacCallum I."/>
        </authorList>
    </citation>
    <scope>NUCLEOTIDE SEQUENCE [LARGE SCALE GENOMIC DNA]</scope>
    <source>
        <strain evidence="12">Tucson 14030-0811.24</strain>
    </source>
</reference>
<dbReference type="EMBL" id="CH963846">
    <property type="protein sequence ID" value="EDW72329.1"/>
    <property type="molecule type" value="Genomic_DNA"/>
</dbReference>
<feature type="transmembrane region" description="Helical" evidence="10">
    <location>
        <begin position="178"/>
        <end position="204"/>
    </location>
</feature>
<evidence type="ECO:0000256" key="10">
    <source>
        <dbReference type="RuleBase" id="RU351113"/>
    </source>
</evidence>
<name>B4MJP0_DROWI</name>
<organism evidence="11 12">
    <name type="scientific">Drosophila willistoni</name>
    <name type="common">Fruit fly</name>
    <dbReference type="NCBI Taxonomy" id="7260"/>
    <lineage>
        <taxon>Eukaryota</taxon>
        <taxon>Metazoa</taxon>
        <taxon>Ecdysozoa</taxon>
        <taxon>Arthropoda</taxon>
        <taxon>Hexapoda</taxon>
        <taxon>Insecta</taxon>
        <taxon>Pterygota</taxon>
        <taxon>Neoptera</taxon>
        <taxon>Endopterygota</taxon>
        <taxon>Diptera</taxon>
        <taxon>Brachycera</taxon>
        <taxon>Muscomorpha</taxon>
        <taxon>Ephydroidea</taxon>
        <taxon>Drosophilidae</taxon>
        <taxon>Drosophila</taxon>
        <taxon>Sophophora</taxon>
    </lineage>
</organism>
<dbReference type="Proteomes" id="UP000007798">
    <property type="component" value="Unassembled WGS sequence"/>
</dbReference>
<proteinExistence type="inferred from homology"/>
<evidence type="ECO:0000256" key="9">
    <source>
        <dbReference type="ARBA" id="ARBA00023224"/>
    </source>
</evidence>
<keyword evidence="8 10" id="KW-0675">Receptor</keyword>
<keyword evidence="12" id="KW-1185">Reference proteome</keyword>
<sequence>MDKNYFLVQKRALQIIGFKLKHSQLVVEHPLWLALLLFSLISHNWPMVVYGLQDLSDLTRLTDNLAVVWQGSLSTFKTIMFVLKRREIGSIIQRLHKLNEEKSTEPSQLARIQSENELDNYVSTAFRNAAYGTLLASILAPLGLGWLDTLQGSNFRVRTPMDFNFWLDDTQPEYYWPIYFWGIYGIAAAAWTTIAVDTLFSWLIHNVVVQFQLLKLMLNQGETSTTHWHLVKCIQQHRLALDLAKQLSEIYAEIVFVQYMLSYLQICTLAYRFSLGGWNAQVPFRACFLMTVLVYLISYCYGGEYLKQESSSVAMCIYESFDWPNIKPDTRRLLLMMMRRSQKASKIFGYMFDIDFPLFLWVIRTAGSFLAMLKTLER</sequence>
<dbReference type="GO" id="GO:0005886">
    <property type="term" value="C:plasma membrane"/>
    <property type="evidence" value="ECO:0007669"/>
    <property type="project" value="UniProtKB-SubCell"/>
</dbReference>
<evidence type="ECO:0000256" key="2">
    <source>
        <dbReference type="ARBA" id="ARBA00022475"/>
    </source>
</evidence>
<feature type="transmembrane region" description="Helical" evidence="10">
    <location>
        <begin position="129"/>
        <end position="147"/>
    </location>
</feature>
<evidence type="ECO:0000313" key="12">
    <source>
        <dbReference type="Proteomes" id="UP000007798"/>
    </source>
</evidence>
<protein>
    <recommendedName>
        <fullName evidence="10">Odorant receptor</fullName>
    </recommendedName>
</protein>
<evidence type="ECO:0000256" key="3">
    <source>
        <dbReference type="ARBA" id="ARBA00022606"/>
    </source>
</evidence>
<evidence type="ECO:0000256" key="8">
    <source>
        <dbReference type="ARBA" id="ARBA00023170"/>
    </source>
</evidence>
<feature type="transmembrane region" description="Helical" evidence="10">
    <location>
        <begin position="283"/>
        <end position="302"/>
    </location>
</feature>
<dbReference type="KEGG" id="dwi:6638148"/>
<dbReference type="OMA" id="SHNWPMV"/>
<feature type="transmembrane region" description="Helical" evidence="10">
    <location>
        <begin position="347"/>
        <end position="373"/>
    </location>
</feature>
<accession>B4MJP0</accession>
<feature type="transmembrane region" description="Helical" evidence="10">
    <location>
        <begin position="31"/>
        <end position="52"/>
    </location>
</feature>
<keyword evidence="3 10" id="KW-0716">Sensory transduction</keyword>
<dbReference type="eggNOG" id="ENOG502SSPN">
    <property type="taxonomic scope" value="Eukaryota"/>
</dbReference>
<dbReference type="GO" id="GO:0007165">
    <property type="term" value="P:signal transduction"/>
    <property type="evidence" value="ECO:0007669"/>
    <property type="project" value="UniProtKB-KW"/>
</dbReference>
<comment type="similarity">
    <text evidence="10">Belongs to the insect chemoreceptor superfamily. Heteromeric odorant receptor channel (TC 1.A.69) family.</text>
</comment>
<dbReference type="STRING" id="7260.B4MJP0"/>
<keyword evidence="2" id="KW-1003">Cell membrane</keyword>
<dbReference type="InParanoid" id="B4MJP0"/>